<keyword evidence="4 8" id="KW-0812">Transmembrane</keyword>
<dbReference type="EMBL" id="VMQU01000017">
    <property type="protein sequence ID" value="TVS91170.1"/>
    <property type="molecule type" value="Genomic_DNA"/>
</dbReference>
<dbReference type="Pfam" id="PF13727">
    <property type="entry name" value="CoA_binding_3"/>
    <property type="match status" value="1"/>
</dbReference>
<dbReference type="InterPro" id="IPR003362">
    <property type="entry name" value="Bact_transf"/>
</dbReference>
<dbReference type="GO" id="GO:0016020">
    <property type="term" value="C:membrane"/>
    <property type="evidence" value="ECO:0007669"/>
    <property type="project" value="UniProtKB-SubCell"/>
</dbReference>
<feature type="domain" description="Bacterial sugar transferase" evidence="9">
    <location>
        <begin position="307"/>
        <end position="495"/>
    </location>
</feature>
<organism evidence="10 11">
    <name type="scientific">Mycobacterium helveticum</name>
    <dbReference type="NCBI Taxonomy" id="2592811"/>
    <lineage>
        <taxon>Bacteria</taxon>
        <taxon>Bacillati</taxon>
        <taxon>Actinomycetota</taxon>
        <taxon>Actinomycetes</taxon>
        <taxon>Mycobacteriales</taxon>
        <taxon>Mycobacteriaceae</taxon>
        <taxon>Mycobacterium</taxon>
    </lineage>
</organism>
<dbReference type="NCBIfam" id="TIGR03025">
    <property type="entry name" value="EPS_sugtrans"/>
    <property type="match status" value="1"/>
</dbReference>
<feature type="region of interest" description="Disordered" evidence="7">
    <location>
        <begin position="1"/>
        <end position="27"/>
    </location>
</feature>
<comment type="similarity">
    <text evidence="2">Belongs to the bacterial sugar transferase family.</text>
</comment>
<evidence type="ECO:0000259" key="9">
    <source>
        <dbReference type="Pfam" id="PF02397"/>
    </source>
</evidence>
<comment type="caution">
    <text evidence="10">The sequence shown here is derived from an EMBL/GenBank/DDBJ whole genome shotgun (WGS) entry which is preliminary data.</text>
</comment>
<feature type="transmembrane region" description="Helical" evidence="8">
    <location>
        <begin position="134"/>
        <end position="153"/>
    </location>
</feature>
<reference evidence="10 11" key="1">
    <citation type="submission" date="2019-07" db="EMBL/GenBank/DDBJ databases">
        <title>New Mycobacterium species.</title>
        <authorList>
            <person name="Tortoli E."/>
            <person name="Ghielmetti G."/>
            <person name="Friedel U."/>
            <person name="Trovato A."/>
        </authorList>
    </citation>
    <scope>NUCLEOTIDE SEQUENCE [LARGE SCALE GENOMIC DNA]</scope>
    <source>
        <strain evidence="10 11">16-83</strain>
    </source>
</reference>
<dbReference type="Pfam" id="PF02397">
    <property type="entry name" value="Bac_transf"/>
    <property type="match status" value="1"/>
</dbReference>
<evidence type="ECO:0000256" key="1">
    <source>
        <dbReference type="ARBA" id="ARBA00004141"/>
    </source>
</evidence>
<dbReference type="OrthoDB" id="9808602at2"/>
<feature type="transmembrane region" description="Helical" evidence="8">
    <location>
        <begin position="70"/>
        <end position="90"/>
    </location>
</feature>
<accession>A0A557XYD5</accession>
<dbReference type="GO" id="GO:0016780">
    <property type="term" value="F:phosphotransferase activity, for other substituted phosphate groups"/>
    <property type="evidence" value="ECO:0007669"/>
    <property type="project" value="TreeGrafter"/>
</dbReference>
<evidence type="ECO:0000256" key="3">
    <source>
        <dbReference type="ARBA" id="ARBA00022679"/>
    </source>
</evidence>
<evidence type="ECO:0000256" key="6">
    <source>
        <dbReference type="ARBA" id="ARBA00023136"/>
    </source>
</evidence>
<gene>
    <name evidence="10" type="ORF">FPZ47_06180</name>
</gene>
<dbReference type="RefSeq" id="WP_144950265.1">
    <property type="nucleotide sequence ID" value="NZ_VMQU01000017.1"/>
</dbReference>
<evidence type="ECO:0000313" key="11">
    <source>
        <dbReference type="Proteomes" id="UP000320513"/>
    </source>
</evidence>
<protein>
    <submittedName>
        <fullName evidence="10">Sugar transferase</fullName>
    </submittedName>
</protein>
<name>A0A557XYD5_9MYCO</name>
<comment type="subcellular location">
    <subcellularLocation>
        <location evidence="1">Membrane</location>
        <topology evidence="1">Multi-pass membrane protein</topology>
    </subcellularLocation>
</comment>
<dbReference type="InterPro" id="IPR017475">
    <property type="entry name" value="EPS_sugar_tfrase"/>
</dbReference>
<dbReference type="PANTHER" id="PTHR30576">
    <property type="entry name" value="COLANIC BIOSYNTHESIS UDP-GLUCOSE LIPID CARRIER TRANSFERASE"/>
    <property type="match status" value="1"/>
</dbReference>
<evidence type="ECO:0000256" key="7">
    <source>
        <dbReference type="SAM" id="MobiDB-lite"/>
    </source>
</evidence>
<feature type="transmembrane region" description="Helical" evidence="8">
    <location>
        <begin position="111"/>
        <end position="128"/>
    </location>
</feature>
<evidence type="ECO:0000256" key="4">
    <source>
        <dbReference type="ARBA" id="ARBA00022692"/>
    </source>
</evidence>
<feature type="transmembrane region" description="Helical" evidence="8">
    <location>
        <begin position="312"/>
        <end position="333"/>
    </location>
</feature>
<evidence type="ECO:0000313" key="10">
    <source>
        <dbReference type="EMBL" id="TVS91170.1"/>
    </source>
</evidence>
<keyword evidence="11" id="KW-1185">Reference proteome</keyword>
<keyword evidence="5 8" id="KW-1133">Transmembrane helix</keyword>
<dbReference type="PANTHER" id="PTHR30576:SF10">
    <property type="entry name" value="SLL5057 PROTEIN"/>
    <property type="match status" value="1"/>
</dbReference>
<evidence type="ECO:0000256" key="8">
    <source>
        <dbReference type="SAM" id="Phobius"/>
    </source>
</evidence>
<dbReference type="AlphaFoldDB" id="A0A557XYD5"/>
<sequence length="501" mass="55604">MTSVIQRPTNGSPVNSYPTPPQGRNTGQRWQIRYSHRIRATDSLIVCGSVMLAQYLRFGAYPELSGYPGPLMTLFSLVFIGLWLSCLTIFRTRSTHVIGAGIDEYRRICSASFWTFGIIAMVTLLARIELARGYLAVALPVGTIGLLSSRSMWRRYICGRREHGEYQTAVLAIGHRREVSRMVHEMQCNPGDGYVVVGVCIPGYGPPRGESLTAGDREVPILGDESHALDAITCCGADAVVVTQTEKLGFHAIRNLMWQLETTDVDLTVSPGVVDVAGARLTLRPIAGFPLLHVEKPRYEGTQRFQKRAFDFFFALAALCVASPLLVACAIAIKLTSRGPVFYRSERIGLNGQPFTMLKLRTMATGADAQVDRLLHLNEGAGGVLFKMREDPRITPVGRVLRRFSLDELPQFINVLKQEMSVVGPRPPLRREVENYDRHVNRRLLVKPGVTGIWQVSGRSELSWDESVRLDLSYIDNWSMAGDLMIITKTVKAVLAGHGAY</sequence>
<keyword evidence="3 10" id="KW-0808">Transferase</keyword>
<feature type="transmembrane region" description="Helical" evidence="8">
    <location>
        <begin position="38"/>
        <end position="58"/>
    </location>
</feature>
<keyword evidence="6 8" id="KW-0472">Membrane</keyword>
<proteinExistence type="inferred from homology"/>
<dbReference type="Proteomes" id="UP000320513">
    <property type="component" value="Unassembled WGS sequence"/>
</dbReference>
<evidence type="ECO:0000256" key="2">
    <source>
        <dbReference type="ARBA" id="ARBA00006464"/>
    </source>
</evidence>
<evidence type="ECO:0000256" key="5">
    <source>
        <dbReference type="ARBA" id="ARBA00022989"/>
    </source>
</evidence>